<evidence type="ECO:0000313" key="2">
    <source>
        <dbReference type="EMBL" id="EFX70794.1"/>
    </source>
</evidence>
<feature type="region of interest" description="Disordered" evidence="1">
    <location>
        <begin position="46"/>
        <end position="81"/>
    </location>
</feature>
<sequence length="199" mass="22823">MRCEIARLDVKIQESLETFQLCSEADFIRLTQFEAIEVNSAGKVESELESYTSEEPHDFESSLTEDSDELDEDTEEESQESFEFTDSDQIKLFFKRYVAEILIDYKRTIYSQTIDISSKKYPNIRSDVHLRSAQRLLKLCEEHGGAFIKVGQHLGALDYLIPAEYVSTMKVLHSQAPQSAYDEVLKSWLTSEVASSLKL</sequence>
<dbReference type="EMBL" id="GL732617">
    <property type="protein sequence ID" value="EFX70794.1"/>
    <property type="molecule type" value="Genomic_DNA"/>
</dbReference>
<organism evidence="2 3">
    <name type="scientific">Daphnia pulex</name>
    <name type="common">Water flea</name>
    <dbReference type="NCBI Taxonomy" id="6669"/>
    <lineage>
        <taxon>Eukaryota</taxon>
        <taxon>Metazoa</taxon>
        <taxon>Ecdysozoa</taxon>
        <taxon>Arthropoda</taxon>
        <taxon>Crustacea</taxon>
        <taxon>Branchiopoda</taxon>
        <taxon>Diplostraca</taxon>
        <taxon>Cladocera</taxon>
        <taxon>Anomopoda</taxon>
        <taxon>Daphniidae</taxon>
        <taxon>Daphnia</taxon>
    </lineage>
</organism>
<accession>E9HBX6</accession>
<dbReference type="PANTHER" id="PTHR43173:SF19">
    <property type="entry name" value="AARF DOMAIN-CONTAINING PROTEIN KINASE 1"/>
    <property type="match status" value="1"/>
</dbReference>
<dbReference type="InterPro" id="IPR051130">
    <property type="entry name" value="Mito_struct-func_regulator"/>
</dbReference>
<dbReference type="eggNOG" id="KOG1235">
    <property type="taxonomic scope" value="Eukaryota"/>
</dbReference>
<dbReference type="InParanoid" id="E9HBX6"/>
<proteinExistence type="predicted"/>
<evidence type="ECO:0000313" key="3">
    <source>
        <dbReference type="Proteomes" id="UP000000305"/>
    </source>
</evidence>
<keyword evidence="3" id="KW-1185">Reference proteome</keyword>
<reference evidence="2 3" key="1">
    <citation type="journal article" date="2011" name="Science">
        <title>The ecoresponsive genome of Daphnia pulex.</title>
        <authorList>
            <person name="Colbourne J.K."/>
            <person name="Pfrender M.E."/>
            <person name="Gilbert D."/>
            <person name="Thomas W.K."/>
            <person name="Tucker A."/>
            <person name="Oakley T.H."/>
            <person name="Tokishita S."/>
            <person name="Aerts A."/>
            <person name="Arnold G.J."/>
            <person name="Basu M.K."/>
            <person name="Bauer D.J."/>
            <person name="Caceres C.E."/>
            <person name="Carmel L."/>
            <person name="Casola C."/>
            <person name="Choi J.H."/>
            <person name="Detter J.C."/>
            <person name="Dong Q."/>
            <person name="Dusheyko S."/>
            <person name="Eads B.D."/>
            <person name="Frohlich T."/>
            <person name="Geiler-Samerotte K.A."/>
            <person name="Gerlach D."/>
            <person name="Hatcher P."/>
            <person name="Jogdeo S."/>
            <person name="Krijgsveld J."/>
            <person name="Kriventseva E.V."/>
            <person name="Kultz D."/>
            <person name="Laforsch C."/>
            <person name="Lindquist E."/>
            <person name="Lopez J."/>
            <person name="Manak J.R."/>
            <person name="Muller J."/>
            <person name="Pangilinan J."/>
            <person name="Patwardhan R.P."/>
            <person name="Pitluck S."/>
            <person name="Pritham E.J."/>
            <person name="Rechtsteiner A."/>
            <person name="Rho M."/>
            <person name="Rogozin I.B."/>
            <person name="Sakarya O."/>
            <person name="Salamov A."/>
            <person name="Schaack S."/>
            <person name="Shapiro H."/>
            <person name="Shiga Y."/>
            <person name="Skalitzky C."/>
            <person name="Smith Z."/>
            <person name="Souvorov A."/>
            <person name="Sung W."/>
            <person name="Tang Z."/>
            <person name="Tsuchiya D."/>
            <person name="Tu H."/>
            <person name="Vos H."/>
            <person name="Wang M."/>
            <person name="Wolf Y.I."/>
            <person name="Yamagata H."/>
            <person name="Yamada T."/>
            <person name="Ye Y."/>
            <person name="Shaw J.R."/>
            <person name="Andrews J."/>
            <person name="Crease T.J."/>
            <person name="Tang H."/>
            <person name="Lucas S.M."/>
            <person name="Robertson H.M."/>
            <person name="Bork P."/>
            <person name="Koonin E.V."/>
            <person name="Zdobnov E.M."/>
            <person name="Grigoriev I.V."/>
            <person name="Lynch M."/>
            <person name="Boore J.L."/>
        </authorList>
    </citation>
    <scope>NUCLEOTIDE SEQUENCE [LARGE SCALE GENOMIC DNA]</scope>
</reference>
<dbReference type="OrthoDB" id="427480at2759"/>
<feature type="compositionally biased region" description="Acidic residues" evidence="1">
    <location>
        <begin position="63"/>
        <end position="81"/>
    </location>
</feature>
<dbReference type="Proteomes" id="UP000000305">
    <property type="component" value="Unassembled WGS sequence"/>
</dbReference>
<dbReference type="AlphaFoldDB" id="E9HBX6"/>
<dbReference type="STRING" id="6669.E9HBX6"/>
<gene>
    <name evidence="2" type="ORF">DAPPUDRAFT_327832</name>
</gene>
<dbReference type="PANTHER" id="PTHR43173">
    <property type="entry name" value="ABC1 FAMILY PROTEIN"/>
    <property type="match status" value="1"/>
</dbReference>
<name>E9HBX6_DAPPU</name>
<dbReference type="KEGG" id="dpx:DAPPUDRAFT_327832"/>
<evidence type="ECO:0000256" key="1">
    <source>
        <dbReference type="SAM" id="MobiDB-lite"/>
    </source>
</evidence>
<dbReference type="HOGENOM" id="CLU_1373495_0_0_1"/>
<protein>
    <submittedName>
        <fullName evidence="2">Uncharacterized protein</fullName>
    </submittedName>
</protein>